<dbReference type="Pfam" id="PF00856">
    <property type="entry name" value="SET"/>
    <property type="match status" value="1"/>
</dbReference>
<comment type="caution">
    <text evidence="13">The sequence shown here is derived from an EMBL/GenBank/DDBJ whole genome shotgun (WGS) entry which is preliminary data.</text>
</comment>
<dbReference type="InterPro" id="IPR007728">
    <property type="entry name" value="Pre-SET_dom"/>
</dbReference>
<dbReference type="InterPro" id="IPR015947">
    <property type="entry name" value="PUA-like_sf"/>
</dbReference>
<evidence type="ECO:0000256" key="3">
    <source>
        <dbReference type="ARBA" id="ARBA00022603"/>
    </source>
</evidence>
<evidence type="ECO:0000256" key="6">
    <source>
        <dbReference type="ARBA" id="ARBA00023242"/>
    </source>
</evidence>
<organism evidence="13 14">
    <name type="scientific">Citrus unshiu</name>
    <name type="common">Satsuma mandarin</name>
    <name type="synonym">Citrus nobilis var. unshiu</name>
    <dbReference type="NCBI Taxonomy" id="55188"/>
    <lineage>
        <taxon>Eukaryota</taxon>
        <taxon>Viridiplantae</taxon>
        <taxon>Streptophyta</taxon>
        <taxon>Embryophyta</taxon>
        <taxon>Tracheophyta</taxon>
        <taxon>Spermatophyta</taxon>
        <taxon>Magnoliopsida</taxon>
        <taxon>eudicotyledons</taxon>
        <taxon>Gunneridae</taxon>
        <taxon>Pentapetalae</taxon>
        <taxon>rosids</taxon>
        <taxon>malvids</taxon>
        <taxon>Sapindales</taxon>
        <taxon>Rutaceae</taxon>
        <taxon>Aurantioideae</taxon>
        <taxon>Citrus</taxon>
    </lineage>
</organism>
<dbReference type="InterPro" id="IPR003105">
    <property type="entry name" value="SRA_YDG"/>
</dbReference>
<dbReference type="Pfam" id="PF05033">
    <property type="entry name" value="Pre-SET"/>
    <property type="match status" value="1"/>
</dbReference>
<dbReference type="InterPro" id="IPR003616">
    <property type="entry name" value="Post-SET_dom"/>
</dbReference>
<feature type="region of interest" description="Disordered" evidence="8">
    <location>
        <begin position="17"/>
        <end position="49"/>
    </location>
</feature>
<keyword evidence="6 7" id="KW-0539">Nucleus</keyword>
<evidence type="ECO:0000259" key="9">
    <source>
        <dbReference type="PROSITE" id="PS50280"/>
    </source>
</evidence>
<keyword evidence="14" id="KW-1185">Reference proteome</keyword>
<evidence type="ECO:0008006" key="15">
    <source>
        <dbReference type="Google" id="ProtNLM"/>
    </source>
</evidence>
<dbReference type="InterPro" id="IPR001214">
    <property type="entry name" value="SET_dom"/>
</dbReference>
<keyword evidence="4" id="KW-0808">Transferase</keyword>
<reference evidence="13 14" key="1">
    <citation type="journal article" date="2017" name="Front. Genet.">
        <title>Draft sequencing of the heterozygous diploid genome of Satsuma (Citrus unshiu Marc.) using a hybrid assembly approach.</title>
        <authorList>
            <person name="Shimizu T."/>
            <person name="Tanizawa Y."/>
            <person name="Mochizuki T."/>
            <person name="Nagasaki H."/>
            <person name="Yoshioka T."/>
            <person name="Toyoda A."/>
            <person name="Fujiyama A."/>
            <person name="Kaminuma E."/>
            <person name="Nakamura Y."/>
        </authorList>
    </citation>
    <scope>NUCLEOTIDE SEQUENCE [LARGE SCALE GENOMIC DNA]</scope>
    <source>
        <strain evidence="14">cv. Miyagawa wase</strain>
    </source>
</reference>
<evidence type="ECO:0000256" key="1">
    <source>
        <dbReference type="ARBA" id="ARBA00004584"/>
    </source>
</evidence>
<dbReference type="GO" id="GO:0003690">
    <property type="term" value="F:double-stranded DNA binding"/>
    <property type="evidence" value="ECO:0007669"/>
    <property type="project" value="TreeGrafter"/>
</dbReference>
<dbReference type="InterPro" id="IPR051357">
    <property type="entry name" value="H3K9_HMTase_SUVAR3-9"/>
</dbReference>
<dbReference type="InterPro" id="IPR046341">
    <property type="entry name" value="SET_dom_sf"/>
</dbReference>
<feature type="domain" description="Pre-SET" evidence="10">
    <location>
        <begin position="559"/>
        <end position="619"/>
    </location>
</feature>
<dbReference type="STRING" id="55188.A0A2H5QBZ9"/>
<evidence type="ECO:0000256" key="7">
    <source>
        <dbReference type="PROSITE-ProRule" id="PRU00358"/>
    </source>
</evidence>
<dbReference type="Gene3D" id="2.170.270.10">
    <property type="entry name" value="SET domain"/>
    <property type="match status" value="1"/>
</dbReference>
<evidence type="ECO:0000256" key="5">
    <source>
        <dbReference type="ARBA" id="ARBA00022691"/>
    </source>
</evidence>
<accession>A0A2H5QBZ9</accession>
<dbReference type="GO" id="GO:0005634">
    <property type="term" value="C:nucleus"/>
    <property type="evidence" value="ECO:0007669"/>
    <property type="project" value="UniProtKB-SubCell"/>
</dbReference>
<dbReference type="GO" id="GO:0042054">
    <property type="term" value="F:histone methyltransferase activity"/>
    <property type="evidence" value="ECO:0007669"/>
    <property type="project" value="InterPro"/>
</dbReference>
<feature type="region of interest" description="Disordered" evidence="8">
    <location>
        <begin position="203"/>
        <end position="232"/>
    </location>
</feature>
<dbReference type="AlphaFoldDB" id="A0A2H5QBZ9"/>
<dbReference type="PROSITE" id="PS50867">
    <property type="entry name" value="PRE_SET"/>
    <property type="match status" value="1"/>
</dbReference>
<proteinExistence type="predicted"/>
<dbReference type="SMART" id="SM00317">
    <property type="entry name" value="SET"/>
    <property type="match status" value="1"/>
</dbReference>
<dbReference type="Pfam" id="PF02182">
    <property type="entry name" value="SAD_SRA"/>
    <property type="match status" value="1"/>
</dbReference>
<dbReference type="PANTHER" id="PTHR45660:SF46">
    <property type="entry name" value="HISTONE-LYSINE N-METHYLTRANSFERASE, H3 LYSINE-9 SPECIFIC SUVH6"/>
    <property type="match status" value="1"/>
</dbReference>
<evidence type="ECO:0000256" key="4">
    <source>
        <dbReference type="ARBA" id="ARBA00022679"/>
    </source>
</evidence>
<dbReference type="SMART" id="SM00466">
    <property type="entry name" value="SRA"/>
    <property type="match status" value="1"/>
</dbReference>
<dbReference type="GO" id="GO:0000775">
    <property type="term" value="C:chromosome, centromeric region"/>
    <property type="evidence" value="ECO:0007669"/>
    <property type="project" value="UniProtKB-SubCell"/>
</dbReference>
<dbReference type="Gene3D" id="2.30.280.10">
    <property type="entry name" value="SRA-YDG"/>
    <property type="match status" value="1"/>
</dbReference>
<feature type="domain" description="Post-SET" evidence="11">
    <location>
        <begin position="779"/>
        <end position="795"/>
    </location>
</feature>
<dbReference type="EMBL" id="BDQV01000295">
    <property type="protein sequence ID" value="GAY62168.1"/>
    <property type="molecule type" value="Genomic_DNA"/>
</dbReference>
<keyword evidence="2" id="KW-0158">Chromosome</keyword>
<dbReference type="PROSITE" id="PS50280">
    <property type="entry name" value="SET"/>
    <property type="match status" value="1"/>
</dbReference>
<dbReference type="Proteomes" id="UP000236630">
    <property type="component" value="Unassembled WGS sequence"/>
</dbReference>
<feature type="domain" description="YDG" evidence="12">
    <location>
        <begin position="349"/>
        <end position="489"/>
    </location>
</feature>
<dbReference type="SMART" id="SM00468">
    <property type="entry name" value="PreSET"/>
    <property type="match status" value="1"/>
</dbReference>
<dbReference type="GO" id="GO:0032259">
    <property type="term" value="P:methylation"/>
    <property type="evidence" value="ECO:0007669"/>
    <property type="project" value="UniProtKB-KW"/>
</dbReference>
<evidence type="ECO:0000259" key="12">
    <source>
        <dbReference type="PROSITE" id="PS51015"/>
    </source>
</evidence>
<evidence type="ECO:0000259" key="11">
    <source>
        <dbReference type="PROSITE" id="PS50868"/>
    </source>
</evidence>
<dbReference type="SUPFAM" id="SSF88697">
    <property type="entry name" value="PUA domain-like"/>
    <property type="match status" value="1"/>
</dbReference>
<dbReference type="InterPro" id="IPR036987">
    <property type="entry name" value="SRA-YDG_sf"/>
</dbReference>
<evidence type="ECO:0000256" key="8">
    <source>
        <dbReference type="SAM" id="MobiDB-lite"/>
    </source>
</evidence>
<feature type="region of interest" description="Disordered" evidence="8">
    <location>
        <begin position="398"/>
        <end position="420"/>
    </location>
</feature>
<evidence type="ECO:0000313" key="14">
    <source>
        <dbReference type="Proteomes" id="UP000236630"/>
    </source>
</evidence>
<evidence type="ECO:0000256" key="2">
    <source>
        <dbReference type="ARBA" id="ARBA00022454"/>
    </source>
</evidence>
<keyword evidence="5" id="KW-0949">S-adenosyl-L-methionine</keyword>
<feature type="domain" description="SET" evidence="9">
    <location>
        <begin position="622"/>
        <end position="765"/>
    </location>
</feature>
<dbReference type="GO" id="GO:0008270">
    <property type="term" value="F:zinc ion binding"/>
    <property type="evidence" value="ECO:0007669"/>
    <property type="project" value="InterPro"/>
</dbReference>
<dbReference type="SUPFAM" id="SSF82199">
    <property type="entry name" value="SET domain"/>
    <property type="match status" value="1"/>
</dbReference>
<evidence type="ECO:0000259" key="10">
    <source>
        <dbReference type="PROSITE" id="PS50867"/>
    </source>
</evidence>
<comment type="subcellular location">
    <subcellularLocation>
        <location evidence="1">Chromosome</location>
        <location evidence="1">Centromere</location>
    </subcellularLocation>
    <subcellularLocation>
        <location evidence="7">Nucleus</location>
    </subcellularLocation>
</comment>
<evidence type="ECO:0000313" key="13">
    <source>
        <dbReference type="EMBL" id="GAY62168.1"/>
    </source>
</evidence>
<sequence>MGVMDSLLQTESARVVSLPNGSHSDGRLGKAPMENGHCASQGGPKHKRQKISAVRDFPPGCGPSASRINWIPNEEAIVGVLRPDAENVVVSSNHVDMLDLVGADPNGTLLLDTENVNTSGGKMYDGSKNLNMMHIGVSDEEMVLQSGSKALSSPNSRNAVPHLSNLERILTRNYPPRRRVSAIRDFPPFCGQNASVLGKEECMEAHPSFRSSPQEESDSEGKPLKETVKTDENQIRVNGYDGDACMNEFGGDVSKITSGKVLADFEEHATMETKNRDGFGTSSKNMMTVAQENTGEMSVVCPHATKRYRFDGKTGALIKSSQRDVGVLEENPVRDIVVYGEHKQLDGTRSDFSVSNNQFQEKDSEGLQLALNRVIVQGLMASLNCPWRREKGVCKPNYVSGTGQRERKKHNLLPPSKSPSEEIIKAKGSEGSYSLANSIHEQNPVRVIRGDTKALESRTYIYDGLYLVERYWQDVGSHGKLVFKFKLARIPGQPELSWKVVKKCKKSKVREGLCVDDISQGKELIPICAVNTVDDENPPSFKYTTNIIYPDWCRPVPPKGCDCTNGCSELGKCACVAKNGGELPYNHNGAIVQAKPLVYECGPSCKCPPSCYNRVSQQGIKFQLEIFKTEARGWGVRSLNSIPSGSFICEYAGELLEEKEAERRTSNDEYLFDIGNNYNDGSLWGELSNVMPEAPSSSCGVVEDGGFTIDAVEYGNVGRFVNHSCSPNLYAQNVLYDHEDKRMPHIMLFAAENIPPLQELTYHYNYVIDQVYDSSGNIKKKSCFCGSSECTGRLY</sequence>
<name>A0A2H5QBZ9_CITUN</name>
<keyword evidence="3" id="KW-0489">Methyltransferase</keyword>
<protein>
    <recommendedName>
        <fullName evidence="15">Histone-lysine N-methyltransferase</fullName>
    </recommendedName>
</protein>
<dbReference type="PROSITE" id="PS51015">
    <property type="entry name" value="YDG"/>
    <property type="match status" value="1"/>
</dbReference>
<feature type="compositionally biased region" description="Basic and acidic residues" evidence="8">
    <location>
        <begin position="219"/>
        <end position="232"/>
    </location>
</feature>
<gene>
    <name evidence="13" type="ORF">CUMW_215660</name>
</gene>
<dbReference type="CDD" id="cd10545">
    <property type="entry name" value="SET_AtSUVH-like"/>
    <property type="match status" value="1"/>
</dbReference>
<dbReference type="PANTHER" id="PTHR45660">
    <property type="entry name" value="HISTONE-LYSINE N-METHYLTRANSFERASE SETMAR"/>
    <property type="match status" value="1"/>
</dbReference>
<dbReference type="PROSITE" id="PS50868">
    <property type="entry name" value="POST_SET"/>
    <property type="match status" value="1"/>
</dbReference>